<organism evidence="2 3">
    <name type="scientific">Alternaria atra</name>
    <dbReference type="NCBI Taxonomy" id="119953"/>
    <lineage>
        <taxon>Eukaryota</taxon>
        <taxon>Fungi</taxon>
        <taxon>Dikarya</taxon>
        <taxon>Ascomycota</taxon>
        <taxon>Pezizomycotina</taxon>
        <taxon>Dothideomycetes</taxon>
        <taxon>Pleosporomycetidae</taxon>
        <taxon>Pleosporales</taxon>
        <taxon>Pleosporineae</taxon>
        <taxon>Pleosporaceae</taxon>
        <taxon>Alternaria</taxon>
        <taxon>Alternaria sect. Ulocladioides</taxon>
    </lineage>
</organism>
<sequence>MSFREAVRIASDNTAAIQSHSSYFHWDADEYMKANRISRIRGSDSRYRRHLVLRPGLPNPNPISHNPYVPADAQYAQVLGKLLAPFVRADSDDVPGSEDNKEEDGKEVKVGHQSKDEADHTSGNEDHIKDEREDQQALNAESQAQGIASIPSNDPGGPEDGNIDKRKQGDGEEGGPESIRSISMKR</sequence>
<dbReference type="AlphaFoldDB" id="A0A8J2N136"/>
<reference evidence="2" key="1">
    <citation type="submission" date="2021-05" db="EMBL/GenBank/DDBJ databases">
        <authorList>
            <person name="Stam R."/>
        </authorList>
    </citation>
    <scope>NUCLEOTIDE SEQUENCE</scope>
    <source>
        <strain evidence="2">CS162</strain>
    </source>
</reference>
<accession>A0A8J2N136</accession>
<dbReference type="RefSeq" id="XP_043170500.1">
    <property type="nucleotide sequence ID" value="XM_043314565.1"/>
</dbReference>
<feature type="compositionally biased region" description="Acidic residues" evidence="1">
    <location>
        <begin position="92"/>
        <end position="102"/>
    </location>
</feature>
<dbReference type="Proteomes" id="UP000676310">
    <property type="component" value="Unassembled WGS sequence"/>
</dbReference>
<feature type="compositionally biased region" description="Basic and acidic residues" evidence="1">
    <location>
        <begin position="103"/>
        <end position="135"/>
    </location>
</feature>
<evidence type="ECO:0000256" key="1">
    <source>
        <dbReference type="SAM" id="MobiDB-lite"/>
    </source>
</evidence>
<gene>
    <name evidence="2" type="ORF">ALTATR162_LOCUS6939</name>
</gene>
<keyword evidence="3" id="KW-1185">Reference proteome</keyword>
<comment type="caution">
    <text evidence="2">The sequence shown here is derived from an EMBL/GenBank/DDBJ whole genome shotgun (WGS) entry which is preliminary data.</text>
</comment>
<evidence type="ECO:0000313" key="2">
    <source>
        <dbReference type="EMBL" id="CAG5166532.1"/>
    </source>
</evidence>
<feature type="region of interest" description="Disordered" evidence="1">
    <location>
        <begin position="89"/>
        <end position="186"/>
    </location>
</feature>
<dbReference type="EMBL" id="CAJRGZ010000019">
    <property type="protein sequence ID" value="CAG5166532.1"/>
    <property type="molecule type" value="Genomic_DNA"/>
</dbReference>
<feature type="compositionally biased region" description="Polar residues" evidence="1">
    <location>
        <begin position="136"/>
        <end position="152"/>
    </location>
</feature>
<protein>
    <submittedName>
        <fullName evidence="2">Uncharacterized protein</fullName>
    </submittedName>
</protein>
<proteinExistence type="predicted"/>
<name>A0A8J2N136_9PLEO</name>
<dbReference type="GeneID" id="67018883"/>
<evidence type="ECO:0000313" key="3">
    <source>
        <dbReference type="Proteomes" id="UP000676310"/>
    </source>
</evidence>